<reference evidence="2 3" key="1">
    <citation type="submission" date="2017-08" db="EMBL/GenBank/DDBJ databases">
        <title>Phylogenetic analysis of Mycobacterium avium complex whole genomes.</title>
        <authorList>
            <person name="Caverly L.J."/>
            <person name="Spilker T."/>
            <person name="Lipuma J."/>
        </authorList>
    </citation>
    <scope>NUCLEOTIDE SEQUENCE [LARGE SCALE GENOMIC DNA]</scope>
    <source>
        <strain evidence="2 3">FLAC0165</strain>
    </source>
</reference>
<comment type="caution">
    <text evidence="2">The sequence shown here is derived from an EMBL/GenBank/DDBJ whole genome shotgun (WGS) entry which is preliminary data.</text>
</comment>
<evidence type="ECO:0000313" key="2">
    <source>
        <dbReference type="EMBL" id="PBA28843.1"/>
    </source>
</evidence>
<dbReference type="EMBL" id="NSFD01000001">
    <property type="protein sequence ID" value="PBA28843.1"/>
    <property type="molecule type" value="Genomic_DNA"/>
</dbReference>
<dbReference type="Proteomes" id="UP000217768">
    <property type="component" value="Unassembled WGS sequence"/>
</dbReference>
<evidence type="ECO:0000313" key="3">
    <source>
        <dbReference type="Proteomes" id="UP000217768"/>
    </source>
</evidence>
<protein>
    <submittedName>
        <fullName evidence="2">Uncharacterized protein</fullName>
    </submittedName>
</protein>
<dbReference type="AlphaFoldDB" id="A0A2A2ZR19"/>
<sequence>MKALLEFIVQYCGFLYLNPGYRITNSATRGLADIDASITFTGAEIVWQIINDRGLIYFAAAPSQGVSDDSYALSLIRQYLEGGEDVGAGPAIDEASWLSANLSRVERLFTDESNAARVCDELADLRRSNSFKKWGWPKPEETD</sequence>
<dbReference type="RefSeq" id="WP_080683589.1">
    <property type="nucleotide sequence ID" value="NZ_JAAILH010000111.1"/>
</dbReference>
<organism evidence="2 3">
    <name type="scientific">Mycobacterium avium</name>
    <dbReference type="NCBI Taxonomy" id="1764"/>
    <lineage>
        <taxon>Bacteria</taxon>
        <taxon>Bacillati</taxon>
        <taxon>Actinomycetota</taxon>
        <taxon>Actinomycetes</taxon>
        <taxon>Mycobacteriales</taxon>
        <taxon>Mycobacteriaceae</taxon>
        <taxon>Mycobacterium</taxon>
        <taxon>Mycobacterium avium complex (MAC)</taxon>
    </lineage>
</organism>
<name>A0A2A2ZR19_MYCAV</name>
<gene>
    <name evidence="2" type="ORF">CKJ66_00125</name>
    <name evidence="1" type="ORF">CKJ66_28595</name>
</gene>
<proteinExistence type="predicted"/>
<dbReference type="EMBL" id="NSFD01000090">
    <property type="protein sequence ID" value="PBA23441.1"/>
    <property type="molecule type" value="Genomic_DNA"/>
</dbReference>
<dbReference type="GeneID" id="91489537"/>
<evidence type="ECO:0000313" key="1">
    <source>
        <dbReference type="EMBL" id="PBA23441.1"/>
    </source>
</evidence>
<accession>A0A2A2ZR19</accession>